<evidence type="ECO:0000256" key="1">
    <source>
        <dbReference type="SAM" id="Phobius"/>
    </source>
</evidence>
<organism evidence="2 3">
    <name type="scientific">Sistotremastrum niveocremeum HHB9708</name>
    <dbReference type="NCBI Taxonomy" id="1314777"/>
    <lineage>
        <taxon>Eukaryota</taxon>
        <taxon>Fungi</taxon>
        <taxon>Dikarya</taxon>
        <taxon>Basidiomycota</taxon>
        <taxon>Agaricomycotina</taxon>
        <taxon>Agaricomycetes</taxon>
        <taxon>Sistotremastrales</taxon>
        <taxon>Sistotremastraceae</taxon>
        <taxon>Sertulicium</taxon>
        <taxon>Sertulicium niveocremeum</taxon>
    </lineage>
</organism>
<keyword evidence="1" id="KW-0812">Transmembrane</keyword>
<evidence type="ECO:0000313" key="3">
    <source>
        <dbReference type="Proteomes" id="UP000076722"/>
    </source>
</evidence>
<evidence type="ECO:0008006" key="4">
    <source>
        <dbReference type="Google" id="ProtNLM"/>
    </source>
</evidence>
<evidence type="ECO:0000313" key="2">
    <source>
        <dbReference type="EMBL" id="KZS95628.1"/>
    </source>
</evidence>
<dbReference type="InterPro" id="IPR036188">
    <property type="entry name" value="FAD/NAD-bd_sf"/>
</dbReference>
<dbReference type="SUPFAM" id="SSF51905">
    <property type="entry name" value="FAD/NAD(P)-binding domain"/>
    <property type="match status" value="1"/>
</dbReference>
<keyword evidence="1" id="KW-1133">Transmembrane helix</keyword>
<name>A0A164X4J1_9AGAM</name>
<keyword evidence="1" id="KW-0472">Membrane</keyword>
<sequence length="555" mass="61257">MAVPLEPMLPRPRILLSLFIAAVFVLLFRAYVFRRRHWKTGQITILHELADLGKAGQGGRLIDGTVVIAGGSLAGLLTARVCSTHFARVLVVEPDASLSSSTGPSDRTRVNPRPRVMQYTSAHNYHVLTLWALRELFPEFEAEVLKIDPQAIVPSDRNLYIGCFAKALGRATYETLLRKLVKRKCHNVEFLSGLVTGIKTEDPASPELIGLNRIRSVTIRSNDGSEITEPALLLVDCTGSAQAGFKWLSSATKSLKIPKEVYDPKICVTNCVYEVDPDIMDKLQIPGGYANARTIFTGVSDARLQQDPRGLYILKREHNMVHISCGGFDIFDRPRSIDDVRAVFSNFASGGSVPAYVFQLLDILEDKCEASAEYIDAKCAPFSFVKYHEVSEQLPNNFIAIGDSVMTLNPVRGQGCTKAMIGAVTLNGILQDCQHISRAQASGEVLPEDFGSKFWASQHKRTSSFWTDGKASDYSWDTTIPVEGESLKDGAFLRWYQRNLLDVASKNENVAVVLYDISMLITPGCYAIRPGIAIRVLWAGLKEYLGFGPFGPFGL</sequence>
<dbReference type="Proteomes" id="UP000076722">
    <property type="component" value="Unassembled WGS sequence"/>
</dbReference>
<gene>
    <name evidence="2" type="ORF">SISNIDRAFT_483852</name>
</gene>
<proteinExistence type="predicted"/>
<accession>A0A164X4J1</accession>
<dbReference type="OrthoDB" id="10051892at2759"/>
<feature type="transmembrane region" description="Helical" evidence="1">
    <location>
        <begin position="14"/>
        <end position="32"/>
    </location>
</feature>
<keyword evidence="3" id="KW-1185">Reference proteome</keyword>
<dbReference type="EMBL" id="KV419401">
    <property type="protein sequence ID" value="KZS95628.1"/>
    <property type="molecule type" value="Genomic_DNA"/>
</dbReference>
<dbReference type="Gene3D" id="3.50.50.60">
    <property type="entry name" value="FAD/NAD(P)-binding domain"/>
    <property type="match status" value="1"/>
</dbReference>
<dbReference type="AlphaFoldDB" id="A0A164X4J1"/>
<reference evidence="2 3" key="1">
    <citation type="journal article" date="2016" name="Mol. Biol. Evol.">
        <title>Comparative Genomics of Early-Diverging Mushroom-Forming Fungi Provides Insights into the Origins of Lignocellulose Decay Capabilities.</title>
        <authorList>
            <person name="Nagy L.G."/>
            <person name="Riley R."/>
            <person name="Tritt A."/>
            <person name="Adam C."/>
            <person name="Daum C."/>
            <person name="Floudas D."/>
            <person name="Sun H."/>
            <person name="Yadav J.S."/>
            <person name="Pangilinan J."/>
            <person name="Larsson K.H."/>
            <person name="Matsuura K."/>
            <person name="Barry K."/>
            <person name="Labutti K."/>
            <person name="Kuo R."/>
            <person name="Ohm R.A."/>
            <person name="Bhattacharya S.S."/>
            <person name="Shirouzu T."/>
            <person name="Yoshinaga Y."/>
            <person name="Martin F.M."/>
            <person name="Grigoriev I.V."/>
            <person name="Hibbett D.S."/>
        </authorList>
    </citation>
    <scope>NUCLEOTIDE SEQUENCE [LARGE SCALE GENOMIC DNA]</scope>
    <source>
        <strain evidence="2 3">HHB9708</strain>
    </source>
</reference>
<protein>
    <recommendedName>
        <fullName evidence="4">FAD/NAD(P)-binding domain-containing protein</fullName>
    </recommendedName>
</protein>